<dbReference type="RefSeq" id="WP_344293266.1">
    <property type="nucleotide sequence ID" value="NZ_BAAAPF010000264.1"/>
</dbReference>
<dbReference type="PROSITE" id="PS51186">
    <property type="entry name" value="GNAT"/>
    <property type="match status" value="1"/>
</dbReference>
<evidence type="ECO:0000256" key="2">
    <source>
        <dbReference type="ARBA" id="ARBA00023315"/>
    </source>
</evidence>
<accession>A0ABN1ZJK6</accession>
<sequence length="150" mass="16393">MSDLEIRRATAADVPAIVAMLADDPLGAARETPDDPAPYERAFAWIDADPGQHLAVAERDGRIVGTLQLTFIPGLSLRGTTRALIEAVRVHRDLRGSGLGSQLIEWAVEEARRRGCGMVQLTSNATRTDAHRFYERLGFAASHVGFKRTL</sequence>
<proteinExistence type="predicted"/>
<protein>
    <submittedName>
        <fullName evidence="4">GNAT family N-acetyltransferase</fullName>
    </submittedName>
</protein>
<dbReference type="PANTHER" id="PTHR43877">
    <property type="entry name" value="AMINOALKYLPHOSPHONATE N-ACETYLTRANSFERASE-RELATED-RELATED"/>
    <property type="match status" value="1"/>
</dbReference>
<keyword evidence="2" id="KW-0012">Acyltransferase</keyword>
<evidence type="ECO:0000313" key="5">
    <source>
        <dbReference type="Proteomes" id="UP001500443"/>
    </source>
</evidence>
<dbReference type="InterPro" id="IPR050832">
    <property type="entry name" value="Bact_Acetyltransf"/>
</dbReference>
<evidence type="ECO:0000259" key="3">
    <source>
        <dbReference type="PROSITE" id="PS51186"/>
    </source>
</evidence>
<organism evidence="4 5">
    <name type="scientific">Streptomyces synnematoformans</name>
    <dbReference type="NCBI Taxonomy" id="415721"/>
    <lineage>
        <taxon>Bacteria</taxon>
        <taxon>Bacillati</taxon>
        <taxon>Actinomycetota</taxon>
        <taxon>Actinomycetes</taxon>
        <taxon>Kitasatosporales</taxon>
        <taxon>Streptomycetaceae</taxon>
        <taxon>Streptomyces</taxon>
    </lineage>
</organism>
<keyword evidence="5" id="KW-1185">Reference proteome</keyword>
<evidence type="ECO:0000256" key="1">
    <source>
        <dbReference type="ARBA" id="ARBA00022679"/>
    </source>
</evidence>
<dbReference type="CDD" id="cd04301">
    <property type="entry name" value="NAT_SF"/>
    <property type="match status" value="1"/>
</dbReference>
<dbReference type="InterPro" id="IPR016181">
    <property type="entry name" value="Acyl_CoA_acyltransferase"/>
</dbReference>
<dbReference type="Pfam" id="PF00583">
    <property type="entry name" value="Acetyltransf_1"/>
    <property type="match status" value="1"/>
</dbReference>
<dbReference type="Proteomes" id="UP001500443">
    <property type="component" value="Unassembled WGS sequence"/>
</dbReference>
<keyword evidence="1" id="KW-0808">Transferase</keyword>
<comment type="caution">
    <text evidence="4">The sequence shown here is derived from an EMBL/GenBank/DDBJ whole genome shotgun (WGS) entry which is preliminary data.</text>
</comment>
<evidence type="ECO:0000313" key="4">
    <source>
        <dbReference type="EMBL" id="GAA1499956.1"/>
    </source>
</evidence>
<reference evidence="4 5" key="1">
    <citation type="journal article" date="2019" name="Int. J. Syst. Evol. Microbiol.">
        <title>The Global Catalogue of Microorganisms (GCM) 10K type strain sequencing project: providing services to taxonomists for standard genome sequencing and annotation.</title>
        <authorList>
            <consortium name="The Broad Institute Genomics Platform"/>
            <consortium name="The Broad Institute Genome Sequencing Center for Infectious Disease"/>
            <person name="Wu L."/>
            <person name="Ma J."/>
        </authorList>
    </citation>
    <scope>NUCLEOTIDE SEQUENCE [LARGE SCALE GENOMIC DNA]</scope>
    <source>
        <strain evidence="4 5">JCM 15481</strain>
    </source>
</reference>
<dbReference type="SUPFAM" id="SSF55729">
    <property type="entry name" value="Acyl-CoA N-acyltransferases (Nat)"/>
    <property type="match status" value="1"/>
</dbReference>
<feature type="domain" description="N-acetyltransferase" evidence="3">
    <location>
        <begin position="4"/>
        <end position="150"/>
    </location>
</feature>
<dbReference type="EMBL" id="BAAAPF010000264">
    <property type="protein sequence ID" value="GAA1499956.1"/>
    <property type="molecule type" value="Genomic_DNA"/>
</dbReference>
<name>A0ABN1ZJK6_9ACTN</name>
<dbReference type="Gene3D" id="3.40.630.30">
    <property type="match status" value="1"/>
</dbReference>
<gene>
    <name evidence="4" type="ORF">GCM10009802_54660</name>
</gene>
<dbReference type="InterPro" id="IPR000182">
    <property type="entry name" value="GNAT_dom"/>
</dbReference>